<dbReference type="OrthoDB" id="9814124at2"/>
<dbReference type="InterPro" id="IPR036291">
    <property type="entry name" value="NAD(P)-bd_dom_sf"/>
</dbReference>
<accession>A0A420WKN4</accession>
<dbReference type="RefSeq" id="WP_121099328.1">
    <property type="nucleotide sequence ID" value="NZ_RBII01000001.1"/>
</dbReference>
<dbReference type="InParanoid" id="A0A420WKN4"/>
<dbReference type="Proteomes" id="UP000282211">
    <property type="component" value="Unassembled WGS sequence"/>
</dbReference>
<dbReference type="Pfam" id="PF01370">
    <property type="entry name" value="Epimerase"/>
    <property type="match status" value="1"/>
</dbReference>
<dbReference type="GO" id="GO:0005737">
    <property type="term" value="C:cytoplasm"/>
    <property type="evidence" value="ECO:0007669"/>
    <property type="project" value="TreeGrafter"/>
</dbReference>
<reference evidence="2 3" key="1">
    <citation type="submission" date="2018-10" db="EMBL/GenBank/DDBJ databases">
        <title>Genomic Encyclopedia of Type Strains, Phase IV (KMG-IV): sequencing the most valuable type-strain genomes for metagenomic binning, comparative biology and taxonomic classification.</title>
        <authorList>
            <person name="Goeker M."/>
        </authorList>
    </citation>
    <scope>NUCLEOTIDE SEQUENCE [LARGE SCALE GENOMIC DNA]</scope>
    <source>
        <strain evidence="2 3">DSM 22008</strain>
    </source>
</reference>
<evidence type="ECO:0000313" key="2">
    <source>
        <dbReference type="EMBL" id="RKQ71560.1"/>
    </source>
</evidence>
<protein>
    <submittedName>
        <fullName evidence="2">Nucleoside-diphosphate-sugar epimerase</fullName>
    </submittedName>
</protein>
<dbReference type="GO" id="GO:0004029">
    <property type="term" value="F:aldehyde dehydrogenase (NAD+) activity"/>
    <property type="evidence" value="ECO:0007669"/>
    <property type="project" value="TreeGrafter"/>
</dbReference>
<gene>
    <name evidence="2" type="ORF">DES40_0885</name>
</gene>
<feature type="domain" description="NAD-dependent epimerase/dehydratase" evidence="1">
    <location>
        <begin position="5"/>
        <end position="195"/>
    </location>
</feature>
<dbReference type="PANTHER" id="PTHR48079:SF6">
    <property type="entry name" value="NAD(P)-BINDING DOMAIN-CONTAINING PROTEIN-RELATED"/>
    <property type="match status" value="1"/>
</dbReference>
<proteinExistence type="predicted"/>
<dbReference type="PANTHER" id="PTHR48079">
    <property type="entry name" value="PROTEIN YEEZ"/>
    <property type="match status" value="1"/>
</dbReference>
<comment type="caution">
    <text evidence="2">The sequence shown here is derived from an EMBL/GenBank/DDBJ whole genome shotgun (WGS) entry which is preliminary data.</text>
</comment>
<name>A0A420WKN4_9PROT</name>
<dbReference type="SUPFAM" id="SSF51735">
    <property type="entry name" value="NAD(P)-binding Rossmann-fold domains"/>
    <property type="match status" value="1"/>
</dbReference>
<dbReference type="InterPro" id="IPR001509">
    <property type="entry name" value="Epimerase_deHydtase"/>
</dbReference>
<sequence length="304" mass="32949">MPQLIALTGATGFLGRHLLHRLLADGHKVRALARNPSALAEFCSPNLEVIKGDLTSDLSCWGQSADCVIHLAGLVKARNWDEFETVNIDGARAVAVAAEKLSVPRVILMSSMTARAPQLSLYAKSKSLGEKAVTEVYSQELAIIRAPAVFGPGDSATKPIFDLMGKGLLPTVGGKGWRHRSVAMVYVSDLVDDIVLRALRGDYDGTIVSPSTIGAVSMPEFAEFGRQATGKSIRAFPIPLFLIFPIAAVTTITLRLCGWGHLSLGKLAEFRYERWQSNDRVTNPTPMQNAIGETMRSYDLLDTI</sequence>
<keyword evidence="3" id="KW-1185">Reference proteome</keyword>
<organism evidence="2 3">
    <name type="scientific">Litorimonas taeanensis</name>
    <dbReference type="NCBI Taxonomy" id="568099"/>
    <lineage>
        <taxon>Bacteria</taxon>
        <taxon>Pseudomonadati</taxon>
        <taxon>Pseudomonadota</taxon>
        <taxon>Alphaproteobacteria</taxon>
        <taxon>Maricaulales</taxon>
        <taxon>Robiginitomaculaceae</taxon>
    </lineage>
</organism>
<dbReference type="AlphaFoldDB" id="A0A420WKN4"/>
<evidence type="ECO:0000259" key="1">
    <source>
        <dbReference type="Pfam" id="PF01370"/>
    </source>
</evidence>
<dbReference type="InterPro" id="IPR051783">
    <property type="entry name" value="NAD(P)-dependent_oxidoreduct"/>
</dbReference>
<dbReference type="EMBL" id="RBII01000001">
    <property type="protein sequence ID" value="RKQ71560.1"/>
    <property type="molecule type" value="Genomic_DNA"/>
</dbReference>
<evidence type="ECO:0000313" key="3">
    <source>
        <dbReference type="Proteomes" id="UP000282211"/>
    </source>
</evidence>
<dbReference type="Gene3D" id="3.40.50.720">
    <property type="entry name" value="NAD(P)-binding Rossmann-like Domain"/>
    <property type="match status" value="1"/>
</dbReference>